<feature type="domain" description="RNA polymerase sigma factor 70 region 4 type 2" evidence="6">
    <location>
        <begin position="112"/>
        <end position="164"/>
    </location>
</feature>
<feature type="domain" description="RNA polymerase sigma-70 region 2" evidence="5">
    <location>
        <begin position="17"/>
        <end position="82"/>
    </location>
</feature>
<dbReference type="SUPFAM" id="SSF88946">
    <property type="entry name" value="Sigma2 domain of RNA polymerase sigma factors"/>
    <property type="match status" value="1"/>
</dbReference>
<dbReference type="PANTHER" id="PTHR43133">
    <property type="entry name" value="RNA POLYMERASE ECF-TYPE SIGMA FACTO"/>
    <property type="match status" value="1"/>
</dbReference>
<evidence type="ECO:0000313" key="8">
    <source>
        <dbReference type="Proteomes" id="UP000270673"/>
    </source>
</evidence>
<dbReference type="InterPro" id="IPR013325">
    <property type="entry name" value="RNA_pol_sigma_r2"/>
</dbReference>
<dbReference type="Gene3D" id="1.10.1740.10">
    <property type="match status" value="1"/>
</dbReference>
<keyword evidence="2" id="KW-0805">Transcription regulation</keyword>
<evidence type="ECO:0000256" key="2">
    <source>
        <dbReference type="ARBA" id="ARBA00023015"/>
    </source>
</evidence>
<evidence type="ECO:0000256" key="3">
    <source>
        <dbReference type="ARBA" id="ARBA00023082"/>
    </source>
</evidence>
<dbReference type="InterPro" id="IPR036388">
    <property type="entry name" value="WH-like_DNA-bd_sf"/>
</dbReference>
<dbReference type="GO" id="GO:0006352">
    <property type="term" value="P:DNA-templated transcription initiation"/>
    <property type="evidence" value="ECO:0007669"/>
    <property type="project" value="InterPro"/>
</dbReference>
<gene>
    <name evidence="7" type="ORF">D8S85_04655</name>
</gene>
<evidence type="ECO:0000256" key="4">
    <source>
        <dbReference type="ARBA" id="ARBA00023163"/>
    </source>
</evidence>
<dbReference type="EMBL" id="CP032819">
    <property type="protein sequence ID" value="AZS28920.1"/>
    <property type="molecule type" value="Genomic_DNA"/>
</dbReference>
<dbReference type="InterPro" id="IPR014284">
    <property type="entry name" value="RNA_pol_sigma-70_dom"/>
</dbReference>
<evidence type="ECO:0000256" key="1">
    <source>
        <dbReference type="ARBA" id="ARBA00010641"/>
    </source>
</evidence>
<keyword evidence="4" id="KW-0804">Transcription</keyword>
<dbReference type="Gene3D" id="1.10.10.10">
    <property type="entry name" value="Winged helix-like DNA-binding domain superfamily/Winged helix DNA-binding domain"/>
    <property type="match status" value="1"/>
</dbReference>
<dbReference type="RefSeq" id="WP_127074863.1">
    <property type="nucleotide sequence ID" value="NZ_CP032819.1"/>
</dbReference>
<dbReference type="GO" id="GO:0016987">
    <property type="term" value="F:sigma factor activity"/>
    <property type="evidence" value="ECO:0007669"/>
    <property type="project" value="UniProtKB-KW"/>
</dbReference>
<proteinExistence type="inferred from homology"/>
<name>A0A3S9VQY7_9BACT</name>
<dbReference type="InterPro" id="IPR013324">
    <property type="entry name" value="RNA_pol_sigma_r3/r4-like"/>
</dbReference>
<accession>A0A3S9VQY7</accession>
<keyword evidence="8" id="KW-1185">Reference proteome</keyword>
<dbReference type="SUPFAM" id="SSF88659">
    <property type="entry name" value="Sigma3 and sigma4 domains of RNA polymerase sigma factors"/>
    <property type="match status" value="1"/>
</dbReference>
<dbReference type="CDD" id="cd06171">
    <property type="entry name" value="Sigma70_r4"/>
    <property type="match status" value="1"/>
</dbReference>
<dbReference type="InterPro" id="IPR013249">
    <property type="entry name" value="RNA_pol_sigma70_r4_t2"/>
</dbReference>
<dbReference type="Proteomes" id="UP000270673">
    <property type="component" value="Chromosome"/>
</dbReference>
<dbReference type="PANTHER" id="PTHR43133:SF46">
    <property type="entry name" value="RNA POLYMERASE SIGMA-70 FACTOR ECF SUBFAMILY"/>
    <property type="match status" value="1"/>
</dbReference>
<dbReference type="InterPro" id="IPR007627">
    <property type="entry name" value="RNA_pol_sigma70_r2"/>
</dbReference>
<evidence type="ECO:0000313" key="7">
    <source>
        <dbReference type="EMBL" id="AZS28920.1"/>
    </source>
</evidence>
<dbReference type="GO" id="GO:0003677">
    <property type="term" value="F:DNA binding"/>
    <property type="evidence" value="ECO:0007669"/>
    <property type="project" value="InterPro"/>
</dbReference>
<dbReference type="Pfam" id="PF08281">
    <property type="entry name" value="Sigma70_r4_2"/>
    <property type="match status" value="1"/>
</dbReference>
<dbReference type="OrthoDB" id="1493347at2"/>
<dbReference type="Pfam" id="PF04542">
    <property type="entry name" value="Sigma70_r2"/>
    <property type="match status" value="1"/>
</dbReference>
<evidence type="ECO:0000259" key="6">
    <source>
        <dbReference type="Pfam" id="PF08281"/>
    </source>
</evidence>
<dbReference type="InterPro" id="IPR039425">
    <property type="entry name" value="RNA_pol_sigma-70-like"/>
</dbReference>
<dbReference type="AlphaFoldDB" id="A0A3S9VQY7"/>
<comment type="similarity">
    <text evidence="1">Belongs to the sigma-70 factor family. ECF subfamily.</text>
</comment>
<dbReference type="NCBIfam" id="TIGR02985">
    <property type="entry name" value="Sig70_bacteroi1"/>
    <property type="match status" value="1"/>
</dbReference>
<reference evidence="7 8" key="1">
    <citation type="submission" date="2018-10" db="EMBL/GenBank/DDBJ databases">
        <title>Butyricimonas faecalis sp. nov., isolated from human faeces and emended description of the genus Butyricimonas.</title>
        <authorList>
            <person name="Le Roy T."/>
            <person name="Van der Smissen P."/>
            <person name="Paquot A."/>
            <person name="Delzenne N."/>
            <person name="Muccioli G."/>
            <person name="Collet J.-F."/>
            <person name="Cani P.D."/>
        </authorList>
    </citation>
    <scope>NUCLEOTIDE SEQUENCE [LARGE SCALE GENOMIC DNA]</scope>
    <source>
        <strain evidence="7 8">H184</strain>
    </source>
</reference>
<dbReference type="NCBIfam" id="TIGR02937">
    <property type="entry name" value="sigma70-ECF"/>
    <property type="match status" value="1"/>
</dbReference>
<dbReference type="InterPro" id="IPR014327">
    <property type="entry name" value="RNA_pol_sigma70_bacteroid"/>
</dbReference>
<sequence length="185" mass="21922">MERVQDNKQCSRVFEQLFKQHYRTLCFYTMSLVNDLDASKDIVHDVFLSLWNHRSTIDFSRPVYPYLLSLTRNRALNYLEHKKIQNNHARQHLADDPTYTLSDDPTREELLERILSRIERLPERCSQVMKLSFIECKKYKEIAEELNISVNTVKTHITTGLKTLRDEFPTSLLLLLLANQNRHAD</sequence>
<evidence type="ECO:0000259" key="5">
    <source>
        <dbReference type="Pfam" id="PF04542"/>
    </source>
</evidence>
<dbReference type="KEGG" id="buy:D8S85_04655"/>
<keyword evidence="3" id="KW-0731">Sigma factor</keyword>
<protein>
    <submittedName>
        <fullName evidence="7">RNA polymerase sigma-70 factor</fullName>
    </submittedName>
</protein>
<organism evidence="7 8">
    <name type="scientific">Butyricimonas faecalis</name>
    <dbReference type="NCBI Taxonomy" id="2093856"/>
    <lineage>
        <taxon>Bacteria</taxon>
        <taxon>Pseudomonadati</taxon>
        <taxon>Bacteroidota</taxon>
        <taxon>Bacteroidia</taxon>
        <taxon>Bacteroidales</taxon>
        <taxon>Odoribacteraceae</taxon>
        <taxon>Butyricimonas</taxon>
    </lineage>
</organism>